<protein>
    <submittedName>
        <fullName evidence="2">Uncharacterized protein</fullName>
    </submittedName>
</protein>
<dbReference type="Proteomes" id="UP000636800">
    <property type="component" value="Chromosome 12"/>
</dbReference>
<organism evidence="2 3">
    <name type="scientific">Vanilla planifolia</name>
    <name type="common">Vanilla</name>
    <dbReference type="NCBI Taxonomy" id="51239"/>
    <lineage>
        <taxon>Eukaryota</taxon>
        <taxon>Viridiplantae</taxon>
        <taxon>Streptophyta</taxon>
        <taxon>Embryophyta</taxon>
        <taxon>Tracheophyta</taxon>
        <taxon>Spermatophyta</taxon>
        <taxon>Magnoliopsida</taxon>
        <taxon>Liliopsida</taxon>
        <taxon>Asparagales</taxon>
        <taxon>Orchidaceae</taxon>
        <taxon>Vanilloideae</taxon>
        <taxon>Vanilleae</taxon>
        <taxon>Vanilla</taxon>
    </lineage>
</organism>
<proteinExistence type="predicted"/>
<feature type="compositionally biased region" description="Low complexity" evidence="1">
    <location>
        <begin position="130"/>
        <end position="145"/>
    </location>
</feature>
<reference evidence="2 3" key="1">
    <citation type="journal article" date="2020" name="Nat. Food">
        <title>A phased Vanilla planifolia genome enables genetic improvement of flavour and production.</title>
        <authorList>
            <person name="Hasing T."/>
            <person name="Tang H."/>
            <person name="Brym M."/>
            <person name="Khazi F."/>
            <person name="Huang T."/>
            <person name="Chambers A.H."/>
        </authorList>
    </citation>
    <scope>NUCLEOTIDE SEQUENCE [LARGE SCALE GENOMIC DNA]</scope>
    <source>
        <tissue evidence="2">Leaf</tissue>
    </source>
</reference>
<dbReference type="PANTHER" id="PTHR33167:SF26">
    <property type="entry name" value="EXPRESSED PROTEIN"/>
    <property type="match status" value="1"/>
</dbReference>
<evidence type="ECO:0000313" key="3">
    <source>
        <dbReference type="Proteomes" id="UP000636800"/>
    </source>
</evidence>
<gene>
    <name evidence="2" type="ORF">HPP92_023674</name>
</gene>
<dbReference type="OrthoDB" id="777519at2759"/>
<accession>A0A835PYZ6</accession>
<evidence type="ECO:0000256" key="1">
    <source>
        <dbReference type="SAM" id="MobiDB-lite"/>
    </source>
</evidence>
<dbReference type="EMBL" id="JADCNL010000012">
    <property type="protein sequence ID" value="KAG0458517.1"/>
    <property type="molecule type" value="Genomic_DNA"/>
</dbReference>
<feature type="region of interest" description="Disordered" evidence="1">
    <location>
        <begin position="120"/>
        <end position="145"/>
    </location>
</feature>
<comment type="caution">
    <text evidence="2">The sequence shown here is derived from an EMBL/GenBank/DDBJ whole genome shotgun (WGS) entry which is preliminary data.</text>
</comment>
<name>A0A835PYZ6_VANPL</name>
<keyword evidence="3" id="KW-1185">Reference proteome</keyword>
<sequence>MGEFLKQYDKECLKMAMMRHEETFRHQVNELHRLYRVQKILMEDMQAELKKRQISSTGSMNVWTSEDETASPHPYNSYPHKRRPCRTLDFQLPAEEYILKDDGDGILGIEEGELELSLGTGCRRNKKDGTSLTSDSGASFSSSSADSNVVRLNRKRWGSVQLNSFEGERKLDLGVEEQMRQSRMNQPPWLLQCFEF</sequence>
<evidence type="ECO:0000313" key="2">
    <source>
        <dbReference type="EMBL" id="KAG0458517.1"/>
    </source>
</evidence>
<dbReference type="PANTHER" id="PTHR33167">
    <property type="entry name" value="TRANSCRIPTION FACTOR, PUTATIVE (DUF863)-RELATED"/>
    <property type="match status" value="1"/>
</dbReference>
<dbReference type="AlphaFoldDB" id="A0A835PYZ6"/>